<accession>A0A1A9ZAG1</accession>
<dbReference type="VEuPathDB" id="VectorBase:GPAI008603"/>
<evidence type="ECO:0000313" key="1">
    <source>
        <dbReference type="EnsemblMetazoa" id="GPAI008603-PA"/>
    </source>
</evidence>
<proteinExistence type="predicted"/>
<name>A0A1A9ZAG1_GLOPL</name>
<keyword evidence="2" id="KW-1185">Reference proteome</keyword>
<organism evidence="1 2">
    <name type="scientific">Glossina pallidipes</name>
    <name type="common">Tsetse fly</name>
    <dbReference type="NCBI Taxonomy" id="7398"/>
    <lineage>
        <taxon>Eukaryota</taxon>
        <taxon>Metazoa</taxon>
        <taxon>Ecdysozoa</taxon>
        <taxon>Arthropoda</taxon>
        <taxon>Hexapoda</taxon>
        <taxon>Insecta</taxon>
        <taxon>Pterygota</taxon>
        <taxon>Neoptera</taxon>
        <taxon>Endopterygota</taxon>
        <taxon>Diptera</taxon>
        <taxon>Brachycera</taxon>
        <taxon>Muscomorpha</taxon>
        <taxon>Hippoboscoidea</taxon>
        <taxon>Glossinidae</taxon>
        <taxon>Glossina</taxon>
    </lineage>
</organism>
<dbReference type="Proteomes" id="UP000092445">
    <property type="component" value="Unassembled WGS sequence"/>
</dbReference>
<dbReference type="AlphaFoldDB" id="A0A1A9ZAG1"/>
<protein>
    <submittedName>
        <fullName evidence="1">Uncharacterized protein</fullName>
    </submittedName>
</protein>
<sequence>MRTSNIVISQEEEEDEEEEEEGFMCIQKALISFPLMLLLNRKSDKNLIKSLCSMQLAAHKHTDICTSDSVLDSYLLDSLTLKHLQQRRINTSALAKLTLSLVIEGEFVNHFT</sequence>
<dbReference type="EnsemblMetazoa" id="GPAI008603-RA">
    <property type="protein sequence ID" value="GPAI008603-PA"/>
    <property type="gene ID" value="GPAI008603"/>
</dbReference>
<evidence type="ECO:0000313" key="2">
    <source>
        <dbReference type="Proteomes" id="UP000092445"/>
    </source>
</evidence>
<reference evidence="1" key="2">
    <citation type="submission" date="2020-05" db="UniProtKB">
        <authorList>
            <consortium name="EnsemblMetazoa"/>
        </authorList>
    </citation>
    <scope>IDENTIFICATION</scope>
    <source>
        <strain evidence="1">IAEA</strain>
    </source>
</reference>
<reference evidence="2" key="1">
    <citation type="submission" date="2014-03" db="EMBL/GenBank/DDBJ databases">
        <authorList>
            <person name="Aksoy S."/>
            <person name="Warren W."/>
            <person name="Wilson R.K."/>
        </authorList>
    </citation>
    <scope>NUCLEOTIDE SEQUENCE [LARGE SCALE GENOMIC DNA]</scope>
    <source>
        <strain evidence="2">IAEA</strain>
    </source>
</reference>